<keyword evidence="2" id="KW-1185">Reference proteome</keyword>
<dbReference type="OrthoDB" id="10399497at2759"/>
<gene>
    <name evidence="1" type="ORF">COCMIDRAFT_33338</name>
</gene>
<dbReference type="Proteomes" id="UP000054032">
    <property type="component" value="Unassembled WGS sequence"/>
</dbReference>
<dbReference type="AlphaFoldDB" id="W6ZHA2"/>
<dbReference type="RefSeq" id="XP_007684187.1">
    <property type="nucleotide sequence ID" value="XM_007685997.1"/>
</dbReference>
<dbReference type="GeneID" id="19122296"/>
<reference evidence="1 2" key="1">
    <citation type="journal article" date="2013" name="PLoS Genet.">
        <title>Comparative genome structure, secondary metabolite, and effector coding capacity across Cochliobolus pathogens.</title>
        <authorList>
            <person name="Condon B.J."/>
            <person name="Leng Y."/>
            <person name="Wu D."/>
            <person name="Bushley K.E."/>
            <person name="Ohm R.A."/>
            <person name="Otillar R."/>
            <person name="Martin J."/>
            <person name="Schackwitz W."/>
            <person name="Grimwood J."/>
            <person name="MohdZainudin N."/>
            <person name="Xue C."/>
            <person name="Wang R."/>
            <person name="Manning V.A."/>
            <person name="Dhillon B."/>
            <person name="Tu Z.J."/>
            <person name="Steffenson B.J."/>
            <person name="Salamov A."/>
            <person name="Sun H."/>
            <person name="Lowry S."/>
            <person name="LaButti K."/>
            <person name="Han J."/>
            <person name="Copeland A."/>
            <person name="Lindquist E."/>
            <person name="Barry K."/>
            <person name="Schmutz J."/>
            <person name="Baker S.E."/>
            <person name="Ciuffetti L.M."/>
            <person name="Grigoriev I.V."/>
            <person name="Zhong S."/>
            <person name="Turgeon B.G."/>
        </authorList>
    </citation>
    <scope>NUCLEOTIDE SEQUENCE [LARGE SCALE GENOMIC DNA]</scope>
    <source>
        <strain evidence="1 2">ATCC 44560</strain>
    </source>
</reference>
<accession>W6ZHA2</accession>
<evidence type="ECO:0000313" key="2">
    <source>
        <dbReference type="Proteomes" id="UP000054032"/>
    </source>
</evidence>
<name>W6ZHA2_COCMI</name>
<proteinExistence type="predicted"/>
<dbReference type="HOGENOM" id="CLU_2527302_0_0_1"/>
<dbReference type="KEGG" id="bor:COCMIDRAFT_33338"/>
<organism evidence="1 2">
    <name type="scientific">Bipolaris oryzae ATCC 44560</name>
    <dbReference type="NCBI Taxonomy" id="930090"/>
    <lineage>
        <taxon>Eukaryota</taxon>
        <taxon>Fungi</taxon>
        <taxon>Dikarya</taxon>
        <taxon>Ascomycota</taxon>
        <taxon>Pezizomycotina</taxon>
        <taxon>Dothideomycetes</taxon>
        <taxon>Pleosporomycetidae</taxon>
        <taxon>Pleosporales</taxon>
        <taxon>Pleosporineae</taxon>
        <taxon>Pleosporaceae</taxon>
        <taxon>Bipolaris</taxon>
    </lineage>
</organism>
<sequence>MPPRRNNNNNNTNTTPTPILTFHNQHLPTTLQQAPFDRRNRLRRAVPWYRRGEDVWRSRLETTSHIGICLAAIITLIHFLRRRDAE</sequence>
<dbReference type="EMBL" id="KI963933">
    <property type="protein sequence ID" value="EUC49283.1"/>
    <property type="molecule type" value="Genomic_DNA"/>
</dbReference>
<protein>
    <submittedName>
        <fullName evidence="1">Uncharacterized protein</fullName>
    </submittedName>
</protein>
<evidence type="ECO:0000313" key="1">
    <source>
        <dbReference type="EMBL" id="EUC49283.1"/>
    </source>
</evidence>